<protein>
    <recommendedName>
        <fullName evidence="2">VWFA domain-containing protein</fullName>
    </recommendedName>
</protein>
<dbReference type="Gene3D" id="2.20.100.10">
    <property type="entry name" value="Thrombospondin type-1 (TSP1) repeat"/>
    <property type="match status" value="1"/>
</dbReference>
<feature type="signal peptide" evidence="1">
    <location>
        <begin position="1"/>
        <end position="24"/>
    </location>
</feature>
<keyword evidence="4" id="KW-1185">Reference proteome</keyword>
<feature type="domain" description="VWFA" evidence="2">
    <location>
        <begin position="186"/>
        <end position="378"/>
    </location>
</feature>
<keyword evidence="1" id="KW-0732">Signal</keyword>
<accession>A0ABP0H0G4</accession>
<dbReference type="InterPro" id="IPR036383">
    <property type="entry name" value="TSP1_rpt_sf"/>
</dbReference>
<dbReference type="Gene3D" id="3.40.50.410">
    <property type="entry name" value="von Willebrand factor, type A domain"/>
    <property type="match status" value="1"/>
</dbReference>
<organism evidence="3 4">
    <name type="scientific">Clavelina lepadiformis</name>
    <name type="common">Light-bulb sea squirt</name>
    <name type="synonym">Ascidia lepadiformis</name>
    <dbReference type="NCBI Taxonomy" id="159417"/>
    <lineage>
        <taxon>Eukaryota</taxon>
        <taxon>Metazoa</taxon>
        <taxon>Chordata</taxon>
        <taxon>Tunicata</taxon>
        <taxon>Ascidiacea</taxon>
        <taxon>Aplousobranchia</taxon>
        <taxon>Clavelinidae</taxon>
        <taxon>Clavelina</taxon>
    </lineage>
</organism>
<gene>
    <name evidence="3" type="ORF">CVLEPA_LOCUS30697</name>
</gene>
<evidence type="ECO:0000259" key="2">
    <source>
        <dbReference type="PROSITE" id="PS50234"/>
    </source>
</evidence>
<dbReference type="SMART" id="SM00327">
    <property type="entry name" value="VWA"/>
    <property type="match status" value="1"/>
</dbReference>
<feature type="chain" id="PRO_5047243964" description="VWFA domain-containing protein" evidence="1">
    <location>
        <begin position="25"/>
        <end position="398"/>
    </location>
</feature>
<dbReference type="SUPFAM" id="SSF53300">
    <property type="entry name" value="vWA-like"/>
    <property type="match status" value="1"/>
</dbReference>
<dbReference type="Proteomes" id="UP001642483">
    <property type="component" value="Unassembled WGS sequence"/>
</dbReference>
<dbReference type="EMBL" id="CAWYQH010000163">
    <property type="protein sequence ID" value="CAK8697478.1"/>
    <property type="molecule type" value="Genomic_DNA"/>
</dbReference>
<proteinExistence type="predicted"/>
<reference evidence="3 4" key="1">
    <citation type="submission" date="2024-02" db="EMBL/GenBank/DDBJ databases">
        <authorList>
            <person name="Daric V."/>
            <person name="Darras S."/>
        </authorList>
    </citation>
    <scope>NUCLEOTIDE SEQUENCE [LARGE SCALE GENOMIC DNA]</scope>
</reference>
<evidence type="ECO:0000256" key="1">
    <source>
        <dbReference type="SAM" id="SignalP"/>
    </source>
</evidence>
<name>A0ABP0H0G4_CLALP</name>
<sequence>MVEKNRVCELLFLVLCSQCLITNAFLFNPGKPRDCFVTPWTDFRNCRPLADGTSVETRVRYVTPASGGGMPCAANLKTKDTRACGSVPGGESQVATNILLTAVSSLTSAFSSSKGTLGSGATKLPRERNANGDYCDVIKTPSGNVLASGNCSPDLNRRRRSLNQEEETFGSFLKRFRRQTVEQFSDIVLVLDKSGSIRTANNMQVVKDVAAAIVHVICGAIEVSSDRTKVAVASFDNTFRRHIEMNQFPRQDQKVALEAAIKNLSISPGGGTALDQAVDQARTLVLHDTSKGSRYKNPNVKQMTFVISDGCGNNNPNLTPQMVRDRYKSEGSCIVSIFIGNNQNCKSHMEAFDTECTCFQQFFYSSFEDAKKNLVDKVNSVPSGYCAAPTWNSLLLTC</sequence>
<evidence type="ECO:0000313" key="4">
    <source>
        <dbReference type="Proteomes" id="UP001642483"/>
    </source>
</evidence>
<dbReference type="InterPro" id="IPR002035">
    <property type="entry name" value="VWF_A"/>
</dbReference>
<dbReference type="PANTHER" id="PTHR24020">
    <property type="entry name" value="COLLAGEN ALPHA"/>
    <property type="match status" value="1"/>
</dbReference>
<dbReference type="InterPro" id="IPR036465">
    <property type="entry name" value="vWFA_dom_sf"/>
</dbReference>
<dbReference type="CDD" id="cd00198">
    <property type="entry name" value="vWFA"/>
    <property type="match status" value="1"/>
</dbReference>
<dbReference type="Pfam" id="PF00092">
    <property type="entry name" value="VWA"/>
    <property type="match status" value="1"/>
</dbReference>
<dbReference type="PANTHER" id="PTHR24020:SF20">
    <property type="entry name" value="PH DOMAIN-CONTAINING PROTEIN"/>
    <property type="match status" value="1"/>
</dbReference>
<dbReference type="InterPro" id="IPR050525">
    <property type="entry name" value="ECM_Assembly_Org"/>
</dbReference>
<evidence type="ECO:0000313" key="3">
    <source>
        <dbReference type="EMBL" id="CAK8697478.1"/>
    </source>
</evidence>
<dbReference type="PROSITE" id="PS50234">
    <property type="entry name" value="VWFA"/>
    <property type="match status" value="1"/>
</dbReference>
<comment type="caution">
    <text evidence="3">The sequence shown here is derived from an EMBL/GenBank/DDBJ whole genome shotgun (WGS) entry which is preliminary data.</text>
</comment>